<dbReference type="SUPFAM" id="SSF55781">
    <property type="entry name" value="GAF domain-like"/>
    <property type="match status" value="1"/>
</dbReference>
<dbReference type="EMBL" id="JADEWN010000017">
    <property type="protein sequence ID" value="MBE9190498.1"/>
    <property type="molecule type" value="Genomic_DNA"/>
</dbReference>
<name>A0ABR9UR20_9CHRO</name>
<dbReference type="SMART" id="SM00065">
    <property type="entry name" value="GAF"/>
    <property type="match status" value="1"/>
</dbReference>
<feature type="domain" description="GAF" evidence="1">
    <location>
        <begin position="55"/>
        <end position="200"/>
    </location>
</feature>
<proteinExistence type="predicted"/>
<sequence>MNSHKNIASNNNYLPNSLNIALTELEETATQIQAEVAEIADLLPQPLNEIPVRSLLQNLLYPLLDCIRQVFKVDTVAVLFCSQDKQHLVVHSACGLEEEVAAGIQIPIGCGFAGKIAAKREITIVDDLSQVDVFSPILRHKGLQSMLGMPLLINNQVVGVFHVGTFHSRRFSIDEVQLLKIVAARIGIVINSMLLLHASSKQKSEKILHQQSHKAINFQLYFAVAKEFFVDLIRLFNLECSIA</sequence>
<comment type="caution">
    <text evidence="2">The sequence shown here is derived from an EMBL/GenBank/DDBJ whole genome shotgun (WGS) entry which is preliminary data.</text>
</comment>
<reference evidence="2 3" key="1">
    <citation type="submission" date="2020-10" db="EMBL/GenBank/DDBJ databases">
        <authorList>
            <person name="Castelo-Branco R."/>
            <person name="Eusebio N."/>
            <person name="Adriana R."/>
            <person name="Vieira A."/>
            <person name="Brugerolle De Fraissinette N."/>
            <person name="Rezende De Castro R."/>
            <person name="Schneider M.P."/>
            <person name="Vasconcelos V."/>
            <person name="Leao P.N."/>
        </authorList>
    </citation>
    <scope>NUCLEOTIDE SEQUENCE [LARGE SCALE GENOMIC DNA]</scope>
    <source>
        <strain evidence="2 3">LEGE 06123</strain>
    </source>
</reference>
<accession>A0ABR9UR20</accession>
<evidence type="ECO:0000313" key="3">
    <source>
        <dbReference type="Proteomes" id="UP000651156"/>
    </source>
</evidence>
<dbReference type="InterPro" id="IPR029016">
    <property type="entry name" value="GAF-like_dom_sf"/>
</dbReference>
<protein>
    <submittedName>
        <fullName evidence="2">GAF domain-containing protein</fullName>
    </submittedName>
</protein>
<dbReference type="Proteomes" id="UP000651156">
    <property type="component" value="Unassembled WGS sequence"/>
</dbReference>
<keyword evidence="3" id="KW-1185">Reference proteome</keyword>
<dbReference type="Pfam" id="PF13185">
    <property type="entry name" value="GAF_2"/>
    <property type="match status" value="1"/>
</dbReference>
<gene>
    <name evidence="2" type="ORF">IQ230_09025</name>
</gene>
<evidence type="ECO:0000259" key="1">
    <source>
        <dbReference type="SMART" id="SM00065"/>
    </source>
</evidence>
<dbReference type="InterPro" id="IPR003018">
    <property type="entry name" value="GAF"/>
</dbReference>
<evidence type="ECO:0000313" key="2">
    <source>
        <dbReference type="EMBL" id="MBE9190498.1"/>
    </source>
</evidence>
<dbReference type="RefSeq" id="WP_193931678.1">
    <property type="nucleotide sequence ID" value="NZ_CAWPMZ010000036.1"/>
</dbReference>
<dbReference type="Gene3D" id="3.30.450.40">
    <property type="match status" value="1"/>
</dbReference>
<organism evidence="2 3">
    <name type="scientific">Gloeocapsopsis crepidinum LEGE 06123</name>
    <dbReference type="NCBI Taxonomy" id="588587"/>
    <lineage>
        <taxon>Bacteria</taxon>
        <taxon>Bacillati</taxon>
        <taxon>Cyanobacteriota</taxon>
        <taxon>Cyanophyceae</taxon>
        <taxon>Oscillatoriophycideae</taxon>
        <taxon>Chroococcales</taxon>
        <taxon>Chroococcaceae</taxon>
        <taxon>Gloeocapsopsis</taxon>
    </lineage>
</organism>